<keyword evidence="1" id="KW-0812">Transmembrane</keyword>
<evidence type="ECO:0000256" key="1">
    <source>
        <dbReference type="SAM" id="Phobius"/>
    </source>
</evidence>
<keyword evidence="1" id="KW-0472">Membrane</keyword>
<proteinExistence type="predicted"/>
<organism evidence="2 3">
    <name type="scientific">Intestinimonas butyriciproducens</name>
    <dbReference type="NCBI Taxonomy" id="1297617"/>
    <lineage>
        <taxon>Bacteria</taxon>
        <taxon>Bacillati</taxon>
        <taxon>Bacillota</taxon>
        <taxon>Clostridia</taxon>
        <taxon>Eubacteriales</taxon>
        <taxon>Intestinimonas</taxon>
    </lineage>
</organism>
<reference evidence="2 3" key="1">
    <citation type="submission" date="2018-04" db="EMBL/GenBank/DDBJ databases">
        <title>Genomic Encyclopedia of Type Strains, Phase IV (KMG-IV): sequencing the most valuable type-strain genomes for metagenomic binning, comparative biology and taxonomic classification.</title>
        <authorList>
            <person name="Goeker M."/>
        </authorList>
    </citation>
    <scope>NUCLEOTIDE SEQUENCE [LARGE SCALE GENOMIC DNA]</scope>
    <source>
        <strain evidence="2 3">DSM 26588</strain>
    </source>
</reference>
<accession>A0A2U1BEE9</accession>
<keyword evidence="1" id="KW-1133">Transmembrane helix</keyword>
<name>A0A2U1BEE9_9FIRM</name>
<comment type="caution">
    <text evidence="2">The sequence shown here is derived from an EMBL/GenBank/DDBJ whole genome shotgun (WGS) entry which is preliminary data.</text>
</comment>
<dbReference type="AlphaFoldDB" id="A0A2U1BEE9"/>
<gene>
    <name evidence="2" type="ORF">C7373_11132</name>
</gene>
<dbReference type="EMBL" id="QEKK01000011">
    <property type="protein sequence ID" value="PVY47029.1"/>
    <property type="molecule type" value="Genomic_DNA"/>
</dbReference>
<evidence type="ECO:0000313" key="3">
    <source>
        <dbReference type="Proteomes" id="UP000245778"/>
    </source>
</evidence>
<protein>
    <submittedName>
        <fullName evidence="2">Uncharacterized protein</fullName>
    </submittedName>
</protein>
<evidence type="ECO:0000313" key="2">
    <source>
        <dbReference type="EMBL" id="PVY47029.1"/>
    </source>
</evidence>
<sequence>MVRHSILCEYTIGTSAWDSLSKNDYIAIAEWIAANCEPVLKKYVSCTITVDFNNGGESEYSIEDFSRYFSSKTPYRQIGIGLYSGDLCLTCTIYCRDTNRHIYAAGSGLTLPELEDLADNLKQYVEQLYKRHESQEIPVAPVSEIQNYGQDEPNKAHSTESQSDTGKKFYKNPVFWAAAIVIVTVLLWAIDRFILGK</sequence>
<dbReference type="Proteomes" id="UP000245778">
    <property type="component" value="Unassembled WGS sequence"/>
</dbReference>
<feature type="transmembrane region" description="Helical" evidence="1">
    <location>
        <begin position="174"/>
        <end position="195"/>
    </location>
</feature>